<dbReference type="PANTHER" id="PTHR12634">
    <property type="entry name" value="SIT4 YEAST -ASSOCIATING PROTEIN-RELATED"/>
    <property type="match status" value="1"/>
</dbReference>
<protein>
    <recommendedName>
        <fullName evidence="6">Extragenic suppressor of kinetochore protein 1</fullName>
    </recommendedName>
</protein>
<dbReference type="InterPro" id="IPR007587">
    <property type="entry name" value="SAPS"/>
</dbReference>
<gene>
    <name evidence="4" type="ORF">PoMZ_07700</name>
</gene>
<dbReference type="GO" id="GO:0019903">
    <property type="term" value="F:protein phosphatase binding"/>
    <property type="evidence" value="ECO:0007669"/>
    <property type="project" value="InterPro"/>
</dbReference>
<evidence type="ECO:0000256" key="3">
    <source>
        <dbReference type="SAM" id="MobiDB-lite"/>
    </source>
</evidence>
<feature type="compositionally biased region" description="Basic and acidic residues" evidence="3">
    <location>
        <begin position="1223"/>
        <end position="1234"/>
    </location>
</feature>
<feature type="compositionally biased region" description="Basic and acidic residues" evidence="3">
    <location>
        <begin position="520"/>
        <end position="529"/>
    </location>
</feature>
<feature type="compositionally biased region" description="Polar residues" evidence="3">
    <location>
        <begin position="603"/>
        <end position="622"/>
    </location>
</feature>
<feature type="compositionally biased region" description="Acidic residues" evidence="3">
    <location>
        <begin position="1286"/>
        <end position="1297"/>
    </location>
</feature>
<evidence type="ECO:0000313" key="4">
    <source>
        <dbReference type="EMBL" id="QBZ60758.1"/>
    </source>
</evidence>
<dbReference type="GO" id="GO:0019888">
    <property type="term" value="F:protein phosphatase regulator activity"/>
    <property type="evidence" value="ECO:0007669"/>
    <property type="project" value="TreeGrafter"/>
</dbReference>
<reference evidence="4 5" key="1">
    <citation type="journal article" date="2019" name="Mol. Biol. Evol.">
        <title>Blast fungal genomes show frequent chromosomal changes, gene gains and losses, and effector gene turnover.</title>
        <authorList>
            <person name="Gomez Luciano L.B."/>
            <person name="Jason Tsai I."/>
            <person name="Chuma I."/>
            <person name="Tosa Y."/>
            <person name="Chen Y.H."/>
            <person name="Li J.Y."/>
            <person name="Li M.Y."/>
            <person name="Jade Lu M.Y."/>
            <person name="Nakayashiki H."/>
            <person name="Li W.H."/>
        </authorList>
    </citation>
    <scope>NUCLEOTIDE SEQUENCE [LARGE SCALE GENOMIC DNA]</scope>
    <source>
        <strain evidence="4">MZ5-1-6</strain>
    </source>
</reference>
<dbReference type="GO" id="GO:0005829">
    <property type="term" value="C:cytosol"/>
    <property type="evidence" value="ECO:0007669"/>
    <property type="project" value="TreeGrafter"/>
</dbReference>
<evidence type="ECO:0000313" key="5">
    <source>
        <dbReference type="Proteomes" id="UP000294847"/>
    </source>
</evidence>
<evidence type="ECO:0000256" key="1">
    <source>
        <dbReference type="ARBA" id="ARBA00006180"/>
    </source>
</evidence>
<proteinExistence type="inferred from homology"/>
<feature type="compositionally biased region" description="Low complexity" evidence="3">
    <location>
        <begin position="992"/>
        <end position="1005"/>
    </location>
</feature>
<feature type="region of interest" description="Disordered" evidence="3">
    <location>
        <begin position="484"/>
        <end position="698"/>
    </location>
</feature>
<accession>A0A4V1C6R0</accession>
<evidence type="ECO:0000256" key="2">
    <source>
        <dbReference type="ARBA" id="ARBA00023306"/>
    </source>
</evidence>
<feature type="compositionally biased region" description="Acidic residues" evidence="3">
    <location>
        <begin position="1065"/>
        <end position="1078"/>
    </location>
</feature>
<feature type="compositionally biased region" description="Polar residues" evidence="3">
    <location>
        <begin position="1010"/>
        <end position="1029"/>
    </location>
</feature>
<feature type="region of interest" description="Disordered" evidence="3">
    <location>
        <begin position="962"/>
        <end position="1166"/>
    </location>
</feature>
<organism evidence="4 5">
    <name type="scientific">Pyricularia oryzae</name>
    <name type="common">Rice blast fungus</name>
    <name type="synonym">Magnaporthe oryzae</name>
    <dbReference type="NCBI Taxonomy" id="318829"/>
    <lineage>
        <taxon>Eukaryota</taxon>
        <taxon>Fungi</taxon>
        <taxon>Dikarya</taxon>
        <taxon>Ascomycota</taxon>
        <taxon>Pezizomycotina</taxon>
        <taxon>Sordariomycetes</taxon>
        <taxon>Sordariomycetidae</taxon>
        <taxon>Magnaporthales</taxon>
        <taxon>Pyriculariaceae</taxon>
        <taxon>Pyricularia</taxon>
    </lineage>
</organism>
<feature type="compositionally biased region" description="Low complexity" evidence="3">
    <location>
        <begin position="84"/>
        <end position="98"/>
    </location>
</feature>
<feature type="compositionally biased region" description="Acidic residues" evidence="3">
    <location>
        <begin position="1129"/>
        <end position="1146"/>
    </location>
</feature>
<feature type="compositionally biased region" description="Basic and acidic residues" evidence="3">
    <location>
        <begin position="73"/>
        <end position="82"/>
    </location>
</feature>
<sequence>MFWRFGGYANVSAIDSILEKSEFTTEELLDESDLIQELKQHNTKLLEYIRKREVLEKLLDYAVAPKLEPVAVPDKKEEDGKGKAPAFSFSRPRASSRATEPGSEEEEAEKRRNKYAFVASEILSSDNWSVIEALMDVQNRDLLHTFWKFLQRPSPLDPLQASYFTKVNETLFDKKTEEMITFLKTVDGAVPNMLRHVDSPMVMDLLLKIITLERTDAGHGIVEWLFTKDVMPSLLSFLGPENSWATQTSAGDFMKAIITVSANASQNEQTCIGPNELTRQLVSKPCVEQLIGYMLGGGNALTVGVGIVIEVIRKNNSDYDPDVGAEANSVPSSRDPIYLGTLLRMFAESVPKFMNLIMIGEEKPHFESTFGERIQPLGFDRFKTCELMAELLHCSNMGLLNEVGSEALIAARDAERHRLRAQGSLTAIRGEEAPTSGDDLTMRLGSSPPERRLEITNISDDDGFEEVTNAAEMREDTSHEFVKAEEEIPQSLPASSFLDKDEDDFVDEPLSSPRLNVSDSKVEEQHFEEPDMVVQPLSPRKLATAELAKTEPTDSPESNPTSHKVTTTIKEIEGMVLGGESGDAQSDGSDVMMTDASSLPIHTPTSSVSETAPGSPKQSEASASDAKPPGTTSGPLEPQPEDIPAPLFSSSPTKPTADSTTQGSSSTSTEEKSTDTKADDASGGVTATTGAQESGDESIIVGHEVEPTATDSDQIKPVVGDFLKMQFVDYKVVPTILSFFFKYPWNNFLHNVVYDVVQQVFNGPMNRGFNPTLAISLFESADITAQIINGQLTSEQSEAKTKTRMGYMGHLTLIAEEVVKFNERHPPELLSETVLEKVMSPEWSNYVEGPLAETRERDNAILGGVRPDVAMSNRAAAQSSGLAAVGLSSLSANSQGSSALADAGLNGGLDLQENGGSNLSQFAISAGTMGGLSGFGSSSDEEDDDQEDNDDDVANEFRAYTDPLNSSKASGPSLNPPSIPPPPPPPPPLNIPPSRARLQLAARLAMNKRNAASSTDGGQENGASGSSGDPSDVNRAADDDSPNQGLLHQPLHNMSLAERLKDPFADEVEDDEDEDDADGAFANAGDDKGSTSTGGGWNRGNWWRGVVRGGGGSSTTANAQKSEKFGDGRDDDDSDLEDDDDDEEFGDFAMPEVMDPPVRASDGPAGKFFDREREKVLLKPLPVHPPHGAGSGGAASGSGGGGGSKFGSLWPFDGLGFGGSAEGSKEATGEKKDAGAGVKSADGAEGSAAKASGPANGKDQEEPVVVNEDGKRVERTVEAKRRTSIEDPDDDDDEVVV</sequence>
<dbReference type="EMBL" id="CP034207">
    <property type="protein sequence ID" value="QBZ60758.1"/>
    <property type="molecule type" value="Genomic_DNA"/>
</dbReference>
<dbReference type="GO" id="GO:0005634">
    <property type="term" value="C:nucleus"/>
    <property type="evidence" value="ECO:0007669"/>
    <property type="project" value="TreeGrafter"/>
</dbReference>
<feature type="compositionally biased region" description="Polar residues" evidence="3">
    <location>
        <begin position="553"/>
        <end position="569"/>
    </location>
</feature>
<dbReference type="Pfam" id="PF04499">
    <property type="entry name" value="SAPS"/>
    <property type="match status" value="1"/>
</dbReference>
<dbReference type="PANTHER" id="PTHR12634:SF8">
    <property type="entry name" value="FIERY MOUNTAIN, ISOFORM D"/>
    <property type="match status" value="1"/>
</dbReference>
<evidence type="ECO:0008006" key="6">
    <source>
        <dbReference type="Google" id="ProtNLM"/>
    </source>
</evidence>
<feature type="compositionally biased region" description="Basic and acidic residues" evidence="3">
    <location>
        <begin position="1268"/>
        <end position="1285"/>
    </location>
</feature>
<feature type="compositionally biased region" description="Low complexity" evidence="3">
    <location>
        <begin position="656"/>
        <end position="668"/>
    </location>
</feature>
<feature type="compositionally biased region" description="Basic and acidic residues" evidence="3">
    <location>
        <begin position="669"/>
        <end position="680"/>
    </location>
</feature>
<feature type="region of interest" description="Disordered" evidence="3">
    <location>
        <begin position="73"/>
        <end position="110"/>
    </location>
</feature>
<name>A0A4V1C6R0_PYROR</name>
<dbReference type="Proteomes" id="UP000294847">
    <property type="component" value="Chromosome 4"/>
</dbReference>
<feature type="compositionally biased region" description="Gly residues" evidence="3">
    <location>
        <begin position="1189"/>
        <end position="1205"/>
    </location>
</feature>
<feature type="compositionally biased region" description="Pro residues" evidence="3">
    <location>
        <begin position="974"/>
        <end position="991"/>
    </location>
</feature>
<keyword evidence="2" id="KW-0131">Cell cycle</keyword>
<feature type="region of interest" description="Disordered" evidence="3">
    <location>
        <begin position="1179"/>
        <end position="1297"/>
    </location>
</feature>
<comment type="similarity">
    <text evidence="1">Belongs to the SAPS family.</text>
</comment>